<proteinExistence type="predicted"/>
<sequence>MHLDLESTVASLSVGDHVLAAGADTRGHQVTRAGYLVAAPQRKTGQHGSGTQEGWLVYVGALEAVPERSNWVMLYPGTGHIARTPEPDMSQWRKTPLAETGASARSRNLQIMFGGKALRGAAEPTEETLVDVIYNTEGLYDLSIPDTGGRTHFQCRRGTVIWWAPLPAAKREEGE</sequence>
<comment type="caution">
    <text evidence="1">The sequence shown here is derived from an EMBL/GenBank/DDBJ whole genome shotgun (WGS) entry which is preliminary data.</text>
</comment>
<evidence type="ECO:0000313" key="2">
    <source>
        <dbReference type="Proteomes" id="UP001499884"/>
    </source>
</evidence>
<name>A0ABP7E1B1_9ACTN</name>
<protein>
    <submittedName>
        <fullName evidence="1">Uncharacterized protein</fullName>
    </submittedName>
</protein>
<dbReference type="RefSeq" id="WP_345640881.1">
    <property type="nucleotide sequence ID" value="NZ_BAABEP010000002.1"/>
</dbReference>
<reference evidence="2" key="1">
    <citation type="journal article" date="2019" name="Int. J. Syst. Evol. Microbiol.">
        <title>The Global Catalogue of Microorganisms (GCM) 10K type strain sequencing project: providing services to taxonomists for standard genome sequencing and annotation.</title>
        <authorList>
            <consortium name="The Broad Institute Genomics Platform"/>
            <consortium name="The Broad Institute Genome Sequencing Center for Infectious Disease"/>
            <person name="Wu L."/>
            <person name="Ma J."/>
        </authorList>
    </citation>
    <scope>NUCLEOTIDE SEQUENCE [LARGE SCALE GENOMIC DNA]</scope>
    <source>
        <strain evidence="2">JCM 30846</strain>
    </source>
</reference>
<dbReference type="EMBL" id="BAABEP010000002">
    <property type="protein sequence ID" value="GAA3711751.1"/>
    <property type="molecule type" value="Genomic_DNA"/>
</dbReference>
<dbReference type="Proteomes" id="UP001499884">
    <property type="component" value="Unassembled WGS sequence"/>
</dbReference>
<organism evidence="1 2">
    <name type="scientific">Streptomyces tremellae</name>
    <dbReference type="NCBI Taxonomy" id="1124239"/>
    <lineage>
        <taxon>Bacteria</taxon>
        <taxon>Bacillati</taxon>
        <taxon>Actinomycetota</taxon>
        <taxon>Actinomycetes</taxon>
        <taxon>Kitasatosporales</taxon>
        <taxon>Streptomycetaceae</taxon>
        <taxon>Streptomyces</taxon>
    </lineage>
</organism>
<gene>
    <name evidence="1" type="ORF">GCM10023082_06940</name>
</gene>
<evidence type="ECO:0000313" key="1">
    <source>
        <dbReference type="EMBL" id="GAA3711751.1"/>
    </source>
</evidence>
<accession>A0ABP7E1B1</accession>
<keyword evidence="2" id="KW-1185">Reference proteome</keyword>